<sequence length="92" mass="10041">MQDTSEPFSRAGLSGSASTRGFDASTCRSQINQVGRESYESQLSTNPIRDFHELSASSWQLFCETVEGRKPASCLTVVRSAYAMNRSSLPDG</sequence>
<gene>
    <name evidence="2" type="ORF">CCHR01_08111</name>
</gene>
<dbReference type="AlphaFoldDB" id="A0AAD9AM15"/>
<accession>A0AAD9AM15</accession>
<evidence type="ECO:0000256" key="1">
    <source>
        <dbReference type="SAM" id="MobiDB-lite"/>
    </source>
</evidence>
<organism evidence="2 3">
    <name type="scientific">Colletotrichum chrysophilum</name>
    <dbReference type="NCBI Taxonomy" id="1836956"/>
    <lineage>
        <taxon>Eukaryota</taxon>
        <taxon>Fungi</taxon>
        <taxon>Dikarya</taxon>
        <taxon>Ascomycota</taxon>
        <taxon>Pezizomycotina</taxon>
        <taxon>Sordariomycetes</taxon>
        <taxon>Hypocreomycetidae</taxon>
        <taxon>Glomerellales</taxon>
        <taxon>Glomerellaceae</taxon>
        <taxon>Colletotrichum</taxon>
        <taxon>Colletotrichum gloeosporioides species complex</taxon>
    </lineage>
</organism>
<dbReference type="Proteomes" id="UP001243330">
    <property type="component" value="Unassembled WGS sequence"/>
</dbReference>
<comment type="caution">
    <text evidence="2">The sequence shown here is derived from an EMBL/GenBank/DDBJ whole genome shotgun (WGS) entry which is preliminary data.</text>
</comment>
<proteinExistence type="predicted"/>
<name>A0AAD9AM15_9PEZI</name>
<dbReference type="EMBL" id="JAQOWY010000148">
    <property type="protein sequence ID" value="KAK1849277.1"/>
    <property type="molecule type" value="Genomic_DNA"/>
</dbReference>
<reference evidence="2" key="1">
    <citation type="submission" date="2023-01" db="EMBL/GenBank/DDBJ databases">
        <title>Colletotrichum chrysophilum M932 genome sequence.</title>
        <authorList>
            <person name="Baroncelli R."/>
        </authorList>
    </citation>
    <scope>NUCLEOTIDE SEQUENCE</scope>
    <source>
        <strain evidence="2">M932</strain>
    </source>
</reference>
<evidence type="ECO:0000313" key="3">
    <source>
        <dbReference type="Proteomes" id="UP001243330"/>
    </source>
</evidence>
<keyword evidence="3" id="KW-1185">Reference proteome</keyword>
<feature type="region of interest" description="Disordered" evidence="1">
    <location>
        <begin position="1"/>
        <end position="24"/>
    </location>
</feature>
<protein>
    <submittedName>
        <fullName evidence="2">Uncharacterized protein</fullName>
    </submittedName>
</protein>
<evidence type="ECO:0000313" key="2">
    <source>
        <dbReference type="EMBL" id="KAK1849277.1"/>
    </source>
</evidence>